<sequence length="167" mass="18515">MHPMMKCLIPKNLAHSYRMTRFLVMILVKESFMTVLSALILSEEFQGIVSSEAGSKLYEDESSMSPVPSKTGENSKSQQEDSGNGGISGLEVKNANSDRSSADDGGISRLSYNYFASIVACSKTIKLPNFRISIVVVRCNYFSIGALFYQYGQLKFLQPVTWCCVDH</sequence>
<protein>
    <submittedName>
        <fullName evidence="2">Uncharacterized protein</fullName>
    </submittedName>
</protein>
<dbReference type="Proteomes" id="UP000266723">
    <property type="component" value="Unassembled WGS sequence"/>
</dbReference>
<dbReference type="EMBL" id="QGKY02000246">
    <property type="protein sequence ID" value="KAF2584509.1"/>
    <property type="molecule type" value="Genomic_DNA"/>
</dbReference>
<reference evidence="2" key="1">
    <citation type="submission" date="2019-12" db="EMBL/GenBank/DDBJ databases">
        <title>Genome sequencing and annotation of Brassica cretica.</title>
        <authorList>
            <person name="Studholme D.J."/>
            <person name="Sarris P.F."/>
        </authorList>
    </citation>
    <scope>NUCLEOTIDE SEQUENCE</scope>
    <source>
        <strain evidence="2">PFS-102/07</strain>
        <tissue evidence="2">Leaf</tissue>
    </source>
</reference>
<keyword evidence="4" id="KW-1185">Reference proteome</keyword>
<comment type="caution">
    <text evidence="2">The sequence shown here is derived from an EMBL/GenBank/DDBJ whole genome shotgun (WGS) entry which is preliminary data.</text>
</comment>
<proteinExistence type="predicted"/>
<reference evidence="3" key="2">
    <citation type="submission" date="2019-12" db="EMBL/GenBank/DDBJ databases">
        <authorList>
            <person name="Studholme D.J."/>
            <person name="Sarris P."/>
        </authorList>
    </citation>
    <scope>NUCLEOTIDE SEQUENCE</scope>
    <source>
        <strain evidence="3">PFS-1207/04</strain>
        <tissue evidence="3">Leaf</tissue>
    </source>
</reference>
<dbReference type="AlphaFoldDB" id="A0A3N6QVL2"/>
<feature type="compositionally biased region" description="Polar residues" evidence="1">
    <location>
        <begin position="63"/>
        <end position="82"/>
    </location>
</feature>
<reference evidence="3 4" key="3">
    <citation type="journal article" date="2020" name="BMC Genomics">
        <title>Intraspecific diversification of the crop wild relative Brassica cretica Lam. using demographic model selection.</title>
        <authorList>
            <person name="Kioukis A."/>
            <person name="Michalopoulou V.A."/>
            <person name="Briers L."/>
            <person name="Pirintsos S."/>
            <person name="Studholme D.J."/>
            <person name="Pavlidis P."/>
            <person name="Sarris P.F."/>
        </authorList>
    </citation>
    <scope>NUCLEOTIDE SEQUENCE [LARGE SCALE GENOMIC DNA]</scope>
    <source>
        <strain evidence="4">cv. PFS-1207/04</strain>
        <strain evidence="3">PFS-1207/04</strain>
    </source>
</reference>
<evidence type="ECO:0000256" key="1">
    <source>
        <dbReference type="SAM" id="MobiDB-lite"/>
    </source>
</evidence>
<dbReference type="OrthoDB" id="10603335at2759"/>
<evidence type="ECO:0000313" key="2">
    <source>
        <dbReference type="EMBL" id="KAF2584509.1"/>
    </source>
</evidence>
<name>A0A3N6QVL2_BRACR</name>
<organism evidence="2">
    <name type="scientific">Brassica cretica</name>
    <name type="common">Mustard</name>
    <dbReference type="NCBI Taxonomy" id="69181"/>
    <lineage>
        <taxon>Eukaryota</taxon>
        <taxon>Viridiplantae</taxon>
        <taxon>Streptophyta</taxon>
        <taxon>Embryophyta</taxon>
        <taxon>Tracheophyta</taxon>
        <taxon>Spermatophyta</taxon>
        <taxon>Magnoliopsida</taxon>
        <taxon>eudicotyledons</taxon>
        <taxon>Gunneridae</taxon>
        <taxon>Pentapetalae</taxon>
        <taxon>rosids</taxon>
        <taxon>malvids</taxon>
        <taxon>Brassicales</taxon>
        <taxon>Brassicaceae</taxon>
        <taxon>Brassiceae</taxon>
        <taxon>Brassica</taxon>
    </lineage>
</organism>
<accession>A0A3N6QVL2</accession>
<dbReference type="EMBL" id="QGKV02001507">
    <property type="protein sequence ID" value="KAF3527362.1"/>
    <property type="molecule type" value="Genomic_DNA"/>
</dbReference>
<feature type="region of interest" description="Disordered" evidence="1">
    <location>
        <begin position="59"/>
        <end position="103"/>
    </location>
</feature>
<evidence type="ECO:0000313" key="4">
    <source>
        <dbReference type="Proteomes" id="UP000266723"/>
    </source>
</evidence>
<evidence type="ECO:0000313" key="3">
    <source>
        <dbReference type="EMBL" id="KAF3527362.1"/>
    </source>
</evidence>
<gene>
    <name evidence="3" type="ORF">DY000_02042329</name>
    <name evidence="2" type="ORF">F2Q70_00036939</name>
</gene>